<evidence type="ECO:0000313" key="4">
    <source>
        <dbReference type="Proteomes" id="UP001233172"/>
    </source>
</evidence>
<reference evidence="3" key="1">
    <citation type="journal article" date="2023" name="PLoS Negl. Trop. Dis.">
        <title>A genome sequence for Biomphalaria pfeifferi, the major vector snail for the human-infecting parasite Schistosoma mansoni.</title>
        <authorList>
            <person name="Bu L."/>
            <person name="Lu L."/>
            <person name="Laidemitt M.R."/>
            <person name="Zhang S.M."/>
            <person name="Mutuku M."/>
            <person name="Mkoji G."/>
            <person name="Steinauer M."/>
            <person name="Loker E.S."/>
        </authorList>
    </citation>
    <scope>NUCLEOTIDE SEQUENCE</scope>
    <source>
        <strain evidence="3">KasaAsao</strain>
    </source>
</reference>
<dbReference type="EMBL" id="JASAOG010000089">
    <property type="protein sequence ID" value="KAK0053084.1"/>
    <property type="molecule type" value="Genomic_DNA"/>
</dbReference>
<feature type="region of interest" description="Disordered" evidence="2">
    <location>
        <begin position="281"/>
        <end position="300"/>
    </location>
</feature>
<feature type="compositionally biased region" description="Basic and acidic residues" evidence="2">
    <location>
        <begin position="499"/>
        <end position="512"/>
    </location>
</feature>
<evidence type="ECO:0000256" key="2">
    <source>
        <dbReference type="SAM" id="MobiDB-lite"/>
    </source>
</evidence>
<keyword evidence="4" id="KW-1185">Reference proteome</keyword>
<name>A0AAD8BEG8_BIOPF</name>
<comment type="caution">
    <text evidence="3">The sequence shown here is derived from an EMBL/GenBank/DDBJ whole genome shotgun (WGS) entry which is preliminary data.</text>
</comment>
<evidence type="ECO:0000256" key="1">
    <source>
        <dbReference type="SAM" id="Coils"/>
    </source>
</evidence>
<evidence type="ECO:0000313" key="3">
    <source>
        <dbReference type="EMBL" id="KAK0053084.1"/>
    </source>
</evidence>
<dbReference type="Proteomes" id="UP001233172">
    <property type="component" value="Unassembled WGS sequence"/>
</dbReference>
<accession>A0AAD8BEG8</accession>
<feature type="region of interest" description="Disordered" evidence="2">
    <location>
        <begin position="492"/>
        <end position="544"/>
    </location>
</feature>
<feature type="coiled-coil region" evidence="1">
    <location>
        <begin position="139"/>
        <end position="166"/>
    </location>
</feature>
<organism evidence="3 4">
    <name type="scientific">Biomphalaria pfeifferi</name>
    <name type="common">Bloodfluke planorb</name>
    <name type="synonym">Freshwater snail</name>
    <dbReference type="NCBI Taxonomy" id="112525"/>
    <lineage>
        <taxon>Eukaryota</taxon>
        <taxon>Metazoa</taxon>
        <taxon>Spiralia</taxon>
        <taxon>Lophotrochozoa</taxon>
        <taxon>Mollusca</taxon>
        <taxon>Gastropoda</taxon>
        <taxon>Heterobranchia</taxon>
        <taxon>Euthyneura</taxon>
        <taxon>Panpulmonata</taxon>
        <taxon>Hygrophila</taxon>
        <taxon>Lymnaeoidea</taxon>
        <taxon>Planorbidae</taxon>
        <taxon>Biomphalaria</taxon>
    </lineage>
</organism>
<feature type="compositionally biased region" description="Basic residues" evidence="2">
    <location>
        <begin position="108"/>
        <end position="121"/>
    </location>
</feature>
<feature type="compositionally biased region" description="Polar residues" evidence="2">
    <location>
        <begin position="425"/>
        <end position="435"/>
    </location>
</feature>
<reference evidence="3" key="2">
    <citation type="submission" date="2023-04" db="EMBL/GenBank/DDBJ databases">
        <authorList>
            <person name="Bu L."/>
            <person name="Lu L."/>
            <person name="Laidemitt M.R."/>
            <person name="Zhang S.M."/>
            <person name="Mutuku M."/>
            <person name="Mkoji G."/>
            <person name="Steinauer M."/>
            <person name="Loker E.S."/>
        </authorList>
    </citation>
    <scope>NUCLEOTIDE SEQUENCE</scope>
    <source>
        <strain evidence="3">KasaAsao</strain>
        <tissue evidence="3">Whole Snail</tissue>
    </source>
</reference>
<dbReference type="AlphaFoldDB" id="A0AAD8BEG8"/>
<protein>
    <submittedName>
        <fullName evidence="3">Mucin-17</fullName>
    </submittedName>
</protein>
<feature type="region of interest" description="Disordered" evidence="2">
    <location>
        <begin position="410"/>
        <end position="448"/>
    </location>
</feature>
<keyword evidence="1" id="KW-0175">Coiled coil</keyword>
<feature type="compositionally biased region" description="Polar residues" evidence="2">
    <location>
        <begin position="285"/>
        <end position="300"/>
    </location>
</feature>
<feature type="compositionally biased region" description="Basic residues" evidence="2">
    <location>
        <begin position="88"/>
        <end position="97"/>
    </location>
</feature>
<proteinExistence type="predicted"/>
<feature type="region of interest" description="Disordered" evidence="2">
    <location>
        <begin position="88"/>
        <end position="121"/>
    </location>
</feature>
<gene>
    <name evidence="3" type="ORF">Bpfe_017461</name>
</gene>
<sequence>MYQLARMFQLALVFQLALMYQLMMMTVITLDKILCSKATRERNTSESLSSDSSLLLMDTGTADITNAPLQLDLSTHCVETDSLDLKGTLKKSHRKTKSSSSRDILRPKSSKQKHTSVKQKKQVQKWFDIPISRLRTQDLARSQETNDELERKNVDLMKEIVILQKQSKRLQALCEYLRHGSSFNKPSKSRASRPTSYCTSDETETSFSFDGSSQVKMQGASYKPFENPNVFSLLDMQESQDFEDLVEPNRGITPSCFHRDSPISGWRKLTDSCTIRNYSYDDRSSSITSPEQSVTGYHARSNSITSPIQSVTDYDSRSNSITTVQSATDYDARYGNAETCANIKIRYLPTTQNYVDPNLNDVSLAYNSDTLDISNSDIGWQTQKSFHKRSSITTIEKSMLLRSISTKDENLNHTVAPSPDYLSPVSPTRHSQSMPESPDSGILTKSPRPDLFLDENSEIFIKEEPSDQISSYGNFKRDNEYLAAYMRDSPSRTISKSVRQRDMNSSEGDDIRSCNGESGSEWHQRREGLSQSDGNELKISDRPTYITQSLPSDLEEYRFKDVEEFIKKETLIDSIVKDLMSPITDEMTSECEVFNFVTCLGKELPKDARADNLTEHHPNRDSILSELRQSSGLTSKGDQLVAHDQVPLITKKMSNLSCRSPDCLKSRTKDQSKMT</sequence>